<dbReference type="Proteomes" id="UP001236507">
    <property type="component" value="Unassembled WGS sequence"/>
</dbReference>
<accession>A0ABT6YEV9</accession>
<feature type="domain" description="DUF218" evidence="1">
    <location>
        <begin position="21"/>
        <end position="150"/>
    </location>
</feature>
<dbReference type="PANTHER" id="PTHR30336">
    <property type="entry name" value="INNER MEMBRANE PROTEIN, PROBABLE PERMEASE"/>
    <property type="match status" value="1"/>
</dbReference>
<organism evidence="2 3">
    <name type="scientific">Flectobacillus roseus</name>
    <dbReference type="NCBI Taxonomy" id="502259"/>
    <lineage>
        <taxon>Bacteria</taxon>
        <taxon>Pseudomonadati</taxon>
        <taxon>Bacteroidota</taxon>
        <taxon>Cytophagia</taxon>
        <taxon>Cytophagales</taxon>
        <taxon>Flectobacillaceae</taxon>
        <taxon>Flectobacillus</taxon>
    </lineage>
</organism>
<dbReference type="Gene3D" id="3.40.50.620">
    <property type="entry name" value="HUPs"/>
    <property type="match status" value="1"/>
</dbReference>
<keyword evidence="3" id="KW-1185">Reference proteome</keyword>
<protein>
    <submittedName>
        <fullName evidence="2">YdcF family protein</fullName>
    </submittedName>
</protein>
<reference evidence="2 3" key="1">
    <citation type="submission" date="2023-05" db="EMBL/GenBank/DDBJ databases">
        <title>Novel species of genus Flectobacillus isolated from stream in China.</title>
        <authorList>
            <person name="Lu H."/>
        </authorList>
    </citation>
    <scope>NUCLEOTIDE SEQUENCE [LARGE SCALE GENOMIC DNA]</scope>
    <source>
        <strain evidence="2 3">KCTC 42575</strain>
    </source>
</reference>
<dbReference type="EMBL" id="JASHIF010000021">
    <property type="protein sequence ID" value="MDI9861686.1"/>
    <property type="molecule type" value="Genomic_DNA"/>
</dbReference>
<evidence type="ECO:0000313" key="3">
    <source>
        <dbReference type="Proteomes" id="UP001236507"/>
    </source>
</evidence>
<proteinExistence type="predicted"/>
<dbReference type="InterPro" id="IPR051599">
    <property type="entry name" value="Cell_Envelope_Assoc"/>
</dbReference>
<evidence type="ECO:0000313" key="2">
    <source>
        <dbReference type="EMBL" id="MDI9861686.1"/>
    </source>
</evidence>
<evidence type="ECO:0000259" key="1">
    <source>
        <dbReference type="Pfam" id="PF02698"/>
    </source>
</evidence>
<dbReference type="InterPro" id="IPR014729">
    <property type="entry name" value="Rossmann-like_a/b/a_fold"/>
</dbReference>
<dbReference type="RefSeq" id="WP_283346051.1">
    <property type="nucleotide sequence ID" value="NZ_JASHIF010000021.1"/>
</dbReference>
<dbReference type="InterPro" id="IPR003848">
    <property type="entry name" value="DUF218"/>
</dbReference>
<sequence>MLPEEKIYNYLNKRCAPQHPDFILVLGSSDLRVPKFAAEYFLENPVSNIVVSGGLGKITNEIWTETEAHTFSKVMIDLGVPAEKIYLEEKASNTGENILFSKKIIEQHGLPHREGLLIAKPYMTRRAYNTASQQWPEVEWSTAAEPLTYHEYLELVDDQETFIHLIVGDLQRIKVYGQLGFQITKQVPADVWEAYEELVDKGYNRFVIDHVG</sequence>
<dbReference type="CDD" id="cd06259">
    <property type="entry name" value="YdcF-like"/>
    <property type="match status" value="1"/>
</dbReference>
<comment type="caution">
    <text evidence="2">The sequence shown here is derived from an EMBL/GenBank/DDBJ whole genome shotgun (WGS) entry which is preliminary data.</text>
</comment>
<dbReference type="PANTHER" id="PTHR30336:SF20">
    <property type="entry name" value="DUF218 DOMAIN-CONTAINING PROTEIN"/>
    <property type="match status" value="1"/>
</dbReference>
<gene>
    <name evidence="2" type="ORF">QM524_20870</name>
</gene>
<dbReference type="Pfam" id="PF02698">
    <property type="entry name" value="DUF218"/>
    <property type="match status" value="1"/>
</dbReference>
<name>A0ABT6YEV9_9BACT</name>